<dbReference type="STRING" id="57577.A0A2K3LSH4"/>
<dbReference type="Gene3D" id="3.40.50.1110">
    <property type="entry name" value="SGNH hydrolase"/>
    <property type="match status" value="1"/>
</dbReference>
<dbReference type="PANTHER" id="PTHR45642:SF137">
    <property type="entry name" value="GDSL-LIKE LIPASE_ACYLHYDROLASE"/>
    <property type="match status" value="1"/>
</dbReference>
<dbReference type="InterPro" id="IPR036514">
    <property type="entry name" value="SGNH_hydro_sf"/>
</dbReference>
<dbReference type="InterPro" id="IPR050592">
    <property type="entry name" value="GDSL_lipolytic_enzyme"/>
</dbReference>
<reference evidence="1 2" key="1">
    <citation type="journal article" date="2014" name="Am. J. Bot.">
        <title>Genome assembly and annotation for red clover (Trifolium pratense; Fabaceae).</title>
        <authorList>
            <person name="Istvanek J."/>
            <person name="Jaros M."/>
            <person name="Krenek A."/>
            <person name="Repkova J."/>
        </authorList>
    </citation>
    <scope>NUCLEOTIDE SEQUENCE [LARGE SCALE GENOMIC DNA]</scope>
    <source>
        <strain evidence="2">cv. Tatra</strain>
        <tissue evidence="1">Young leaves</tissue>
    </source>
</reference>
<sequence>MHGCSRIKQVFHLVEELGLKELLPAYLDPNLKPSDLPTGVCFASGASGYDPLTPKVVSVISMSAQLEMFKEYLGRLKAVVGEKKKNYIIANTLFIVVAGSDDLANTYFTIRTPQLHYDVPAYTDLMVSKASEFVKEHEELEYSVQHQLGTYHHKGL</sequence>
<dbReference type="AlphaFoldDB" id="A0A2K3LSH4"/>
<evidence type="ECO:0000313" key="2">
    <source>
        <dbReference type="Proteomes" id="UP000236291"/>
    </source>
</evidence>
<comment type="caution">
    <text evidence="1">The sequence shown here is derived from an EMBL/GenBank/DDBJ whole genome shotgun (WGS) entry which is preliminary data.</text>
</comment>
<dbReference type="EMBL" id="ASHM01040004">
    <property type="protein sequence ID" value="PNX81481.1"/>
    <property type="molecule type" value="Genomic_DNA"/>
</dbReference>
<reference evidence="1 2" key="2">
    <citation type="journal article" date="2017" name="Front. Plant Sci.">
        <title>Gene Classification and Mining of Molecular Markers Useful in Red Clover (Trifolium pratense) Breeding.</title>
        <authorList>
            <person name="Istvanek J."/>
            <person name="Dluhosova J."/>
            <person name="Dluhos P."/>
            <person name="Patkova L."/>
            <person name="Nedelnik J."/>
            <person name="Repkova J."/>
        </authorList>
    </citation>
    <scope>NUCLEOTIDE SEQUENCE [LARGE SCALE GENOMIC DNA]</scope>
    <source>
        <strain evidence="2">cv. Tatra</strain>
        <tissue evidence="1">Young leaves</tissue>
    </source>
</reference>
<evidence type="ECO:0000313" key="1">
    <source>
        <dbReference type="EMBL" id="PNX81481.1"/>
    </source>
</evidence>
<organism evidence="1 2">
    <name type="scientific">Trifolium pratense</name>
    <name type="common">Red clover</name>
    <dbReference type="NCBI Taxonomy" id="57577"/>
    <lineage>
        <taxon>Eukaryota</taxon>
        <taxon>Viridiplantae</taxon>
        <taxon>Streptophyta</taxon>
        <taxon>Embryophyta</taxon>
        <taxon>Tracheophyta</taxon>
        <taxon>Spermatophyta</taxon>
        <taxon>Magnoliopsida</taxon>
        <taxon>eudicotyledons</taxon>
        <taxon>Gunneridae</taxon>
        <taxon>Pentapetalae</taxon>
        <taxon>rosids</taxon>
        <taxon>fabids</taxon>
        <taxon>Fabales</taxon>
        <taxon>Fabaceae</taxon>
        <taxon>Papilionoideae</taxon>
        <taxon>50 kb inversion clade</taxon>
        <taxon>NPAAA clade</taxon>
        <taxon>Hologalegina</taxon>
        <taxon>IRL clade</taxon>
        <taxon>Trifolieae</taxon>
        <taxon>Trifolium</taxon>
    </lineage>
</organism>
<name>A0A2K3LSH4_TRIPR</name>
<protein>
    <submittedName>
        <fullName evidence="1">GDSL esterase/lipase</fullName>
    </submittedName>
</protein>
<proteinExistence type="predicted"/>
<accession>A0A2K3LSH4</accession>
<dbReference type="Proteomes" id="UP000236291">
    <property type="component" value="Unassembled WGS sequence"/>
</dbReference>
<dbReference type="PANTHER" id="PTHR45642">
    <property type="entry name" value="GDSL ESTERASE/LIPASE EXL3"/>
    <property type="match status" value="1"/>
</dbReference>
<gene>
    <name evidence="1" type="ORF">L195_g037500</name>
</gene>